<feature type="domain" description="Cytochrome C Planctomycete-type" evidence="4">
    <location>
        <begin position="51"/>
        <end position="106"/>
    </location>
</feature>
<dbReference type="GO" id="GO:0020037">
    <property type="term" value="F:heme binding"/>
    <property type="evidence" value="ECO:0007669"/>
    <property type="project" value="InterPro"/>
</dbReference>
<dbReference type="Pfam" id="PF07587">
    <property type="entry name" value="PSD1"/>
    <property type="match status" value="1"/>
</dbReference>
<dbReference type="Pfam" id="PF07583">
    <property type="entry name" value="PSCyt2"/>
    <property type="match status" value="1"/>
</dbReference>
<dbReference type="InterPro" id="IPR022655">
    <property type="entry name" value="DUF1553"/>
</dbReference>
<feature type="domain" description="DUF1549" evidence="2">
    <location>
        <begin position="173"/>
        <end position="388"/>
    </location>
</feature>
<dbReference type="EMBL" id="SJPG01000001">
    <property type="protein sequence ID" value="TWT60547.1"/>
    <property type="molecule type" value="Genomic_DNA"/>
</dbReference>
<dbReference type="AlphaFoldDB" id="A0A5C5XBK1"/>
<proteinExistence type="predicted"/>
<evidence type="ECO:0000313" key="5">
    <source>
        <dbReference type="EMBL" id="TWT60547.1"/>
    </source>
</evidence>
<dbReference type="InterPro" id="IPR036909">
    <property type="entry name" value="Cyt_c-like_dom_sf"/>
</dbReference>
<dbReference type="GO" id="GO:0009055">
    <property type="term" value="F:electron transfer activity"/>
    <property type="evidence" value="ECO:0007669"/>
    <property type="project" value="InterPro"/>
</dbReference>
<evidence type="ECO:0000256" key="1">
    <source>
        <dbReference type="SAM" id="Coils"/>
    </source>
</evidence>
<feature type="coiled-coil region" evidence="1">
    <location>
        <begin position="433"/>
        <end position="467"/>
    </location>
</feature>
<dbReference type="InterPro" id="IPR011444">
    <property type="entry name" value="DUF1549"/>
</dbReference>
<keyword evidence="1" id="KW-0175">Coiled coil</keyword>
<reference evidence="5 6" key="1">
    <citation type="submission" date="2019-02" db="EMBL/GenBank/DDBJ databases">
        <title>Deep-cultivation of Planctomycetes and their phenomic and genomic characterization uncovers novel biology.</title>
        <authorList>
            <person name="Wiegand S."/>
            <person name="Jogler M."/>
            <person name="Boedeker C."/>
            <person name="Pinto D."/>
            <person name="Vollmers J."/>
            <person name="Rivas-Marin E."/>
            <person name="Kohn T."/>
            <person name="Peeters S.H."/>
            <person name="Heuer A."/>
            <person name="Rast P."/>
            <person name="Oberbeckmann S."/>
            <person name="Bunk B."/>
            <person name="Jeske O."/>
            <person name="Meyerdierks A."/>
            <person name="Storesund J.E."/>
            <person name="Kallscheuer N."/>
            <person name="Luecker S."/>
            <person name="Lage O.M."/>
            <person name="Pohl T."/>
            <person name="Merkel B.J."/>
            <person name="Hornburger P."/>
            <person name="Mueller R.-W."/>
            <person name="Bruemmer F."/>
            <person name="Labrenz M."/>
            <person name="Spormann A.M."/>
            <person name="Op Den Camp H."/>
            <person name="Overmann J."/>
            <person name="Amann R."/>
            <person name="Jetten M.S.M."/>
            <person name="Mascher T."/>
            <person name="Medema M.H."/>
            <person name="Devos D.P."/>
            <person name="Kaster A.-K."/>
            <person name="Ovreas L."/>
            <person name="Rohde M."/>
            <person name="Galperin M.Y."/>
            <person name="Jogler C."/>
        </authorList>
    </citation>
    <scope>NUCLEOTIDE SEQUENCE [LARGE SCALE GENOMIC DNA]</scope>
    <source>
        <strain evidence="5 6">Pan54</strain>
    </source>
</reference>
<evidence type="ECO:0000313" key="6">
    <source>
        <dbReference type="Proteomes" id="UP000316095"/>
    </source>
</evidence>
<keyword evidence="6" id="KW-1185">Reference proteome</keyword>
<gene>
    <name evidence="5" type="ORF">Pan54_12610</name>
</gene>
<accession>A0A5C5XBK1</accession>
<dbReference type="InterPro" id="IPR011429">
    <property type="entry name" value="Cyt_c_Planctomycete-type"/>
</dbReference>
<dbReference type="SUPFAM" id="SSF46626">
    <property type="entry name" value="Cytochrome c"/>
    <property type="match status" value="1"/>
</dbReference>
<evidence type="ECO:0000259" key="3">
    <source>
        <dbReference type="Pfam" id="PF07587"/>
    </source>
</evidence>
<dbReference type="Proteomes" id="UP000316095">
    <property type="component" value="Unassembled WGS sequence"/>
</dbReference>
<dbReference type="PANTHER" id="PTHR35889">
    <property type="entry name" value="CYCLOINULO-OLIGOSACCHARIDE FRUCTANOTRANSFERASE-RELATED"/>
    <property type="match status" value="1"/>
</dbReference>
<protein>
    <submittedName>
        <fullName evidence="5">Planctomycete cytochrome C</fullName>
    </submittedName>
</protein>
<sequence>MRGNIIIMKSLIIAGFLGTCLITPLSAEETIVPEAEISYEKQIRPILQAACFHCHGEEAEVDGGLDLRLRRFMVQGGDSGPAIVPGKPDESYLLDRIASGEMPPSGSGHPLSSEQQDLITRWVAQSAPTLRSEPETLAPGMVILPEDQEWWSYQPVTRPELPDVRKPELVEQPIDRFVLHKLEEAGFEFSPLADRKTLIRRACFDLWGLPPTPEMVEEFVKDDQPDAWERLLDRLLANDHFGERWARHWLDVAGYADSEGVTTTDPERKWAWQYRDYVIKSLNKNKPYDLFVQEQLAGDEMVSPPYKNMPPDAIEKLIATGFLRMAPDGTMSKQLDDDLTKNEVVADTVEIVSSIFLGLTVECAQCHEHRYDPIPQADYYRLRAVFEPALNWKKWKTPSQRSISLYTDEDRAKAATIEAEAKKILDERLVKQQEFIDRNYEKELAKLTEAEREIAVAAREIAEKDRTPEQKEIYKKYPSLSITAGSLYLYDKPAADELKKMADAAAELRKTKPEEFFVRALTETASDLTPTFVFNRGDHQQPKEEVKPAGLSILNHVVESQIPDNDPAIPSTGRRLAFAKQLTSGQHPLTARVFANRNWLHLLGRGIVITPSDFGRLGTPPSHPQLLDWLADEFVQQNWDIKKFIKMVMLSHTYQQALSTDTAYLTRDPDIALYGSARLKRIEAEVLRDMVLEISGNLNEKMYGPPVPVMSDPVGQWVIGIENLSAGRPGKVLEMHGEDLRRSVYVQVRRTRPLSIFEVFDNPRMEPNCELRSFSTVAPQSLMLMNGDFIMQQAKDFASLLNTEYKEDNPQKINQLWQRVYARLPDQSELADAQQFLVEQQETLAERAGKDDDPALLALANLCQILLSSNEFLYID</sequence>
<evidence type="ECO:0000259" key="2">
    <source>
        <dbReference type="Pfam" id="PF07583"/>
    </source>
</evidence>
<organism evidence="5 6">
    <name type="scientific">Rubinisphaera italica</name>
    <dbReference type="NCBI Taxonomy" id="2527969"/>
    <lineage>
        <taxon>Bacteria</taxon>
        <taxon>Pseudomonadati</taxon>
        <taxon>Planctomycetota</taxon>
        <taxon>Planctomycetia</taxon>
        <taxon>Planctomycetales</taxon>
        <taxon>Planctomycetaceae</taxon>
        <taxon>Rubinisphaera</taxon>
    </lineage>
</organism>
<name>A0A5C5XBK1_9PLAN</name>
<comment type="caution">
    <text evidence="5">The sequence shown here is derived from an EMBL/GenBank/DDBJ whole genome shotgun (WGS) entry which is preliminary data.</text>
</comment>
<dbReference type="Pfam" id="PF07635">
    <property type="entry name" value="PSCyt1"/>
    <property type="match status" value="1"/>
</dbReference>
<dbReference type="PANTHER" id="PTHR35889:SF3">
    <property type="entry name" value="F-BOX DOMAIN-CONTAINING PROTEIN"/>
    <property type="match status" value="1"/>
</dbReference>
<feature type="domain" description="DUF1553" evidence="3">
    <location>
        <begin position="574"/>
        <end position="837"/>
    </location>
</feature>
<evidence type="ECO:0000259" key="4">
    <source>
        <dbReference type="Pfam" id="PF07635"/>
    </source>
</evidence>